<comment type="caution">
    <text evidence="1">The sequence shown here is derived from an EMBL/GenBank/DDBJ whole genome shotgun (WGS) entry which is preliminary data.</text>
</comment>
<evidence type="ECO:0000313" key="2">
    <source>
        <dbReference type="Proteomes" id="UP001253595"/>
    </source>
</evidence>
<dbReference type="Proteomes" id="UP001253595">
    <property type="component" value="Unassembled WGS sequence"/>
</dbReference>
<sequence>MNKLLLAVLAAGVLLAVYFAVLPNAGQQMSGDGVGASGKISRAPKTAAVVADAQEKPVTMQNNDNERYQAVSDNPQFPNLEQRIAELNQLYPYREFSAAEVLDLLAQSHAWESSADIPDSLPITDEQRNDGRAFIELNPERFQVLLPGDTLELPLEKLGMHLQMQVDSREPLANGGFTLHGHLVGSDEIMRVTITQGPGLSLAGIDTPQGHIVMQANDTQGWIASSETLFKQDPHSTDILLPTDE</sequence>
<reference evidence="1 2" key="1">
    <citation type="submission" date="2023-07" db="EMBL/GenBank/DDBJ databases">
        <title>Sorghum-associated microbial communities from plants grown in Nebraska, USA.</title>
        <authorList>
            <person name="Schachtman D."/>
        </authorList>
    </citation>
    <scope>NUCLEOTIDE SEQUENCE [LARGE SCALE GENOMIC DNA]</scope>
    <source>
        <strain evidence="1 2">BE190</strain>
    </source>
</reference>
<name>A0ABU1UT71_9GAMM</name>
<gene>
    <name evidence="1" type="ORF">J2X05_000374</name>
</gene>
<organism evidence="1 2">
    <name type="scientific">Cellvibrio fibrivorans</name>
    <dbReference type="NCBI Taxonomy" id="126350"/>
    <lineage>
        <taxon>Bacteria</taxon>
        <taxon>Pseudomonadati</taxon>
        <taxon>Pseudomonadota</taxon>
        <taxon>Gammaproteobacteria</taxon>
        <taxon>Cellvibrionales</taxon>
        <taxon>Cellvibrionaceae</taxon>
        <taxon>Cellvibrio</taxon>
    </lineage>
</organism>
<accession>A0ABU1UT71</accession>
<protein>
    <submittedName>
        <fullName evidence="1">Uncharacterized protein</fullName>
    </submittedName>
</protein>
<dbReference type="RefSeq" id="WP_310067920.1">
    <property type="nucleotide sequence ID" value="NZ_JAVDVX010000001.1"/>
</dbReference>
<evidence type="ECO:0000313" key="1">
    <source>
        <dbReference type="EMBL" id="MDR7088371.1"/>
    </source>
</evidence>
<proteinExistence type="predicted"/>
<dbReference type="EMBL" id="JAVDVX010000001">
    <property type="protein sequence ID" value="MDR7088371.1"/>
    <property type="molecule type" value="Genomic_DNA"/>
</dbReference>
<keyword evidence="2" id="KW-1185">Reference proteome</keyword>